<accession>A0A1E5WD56</accession>
<dbReference type="Proteomes" id="UP000095767">
    <property type="component" value="Unassembled WGS sequence"/>
</dbReference>
<proteinExistence type="predicted"/>
<gene>
    <name evidence="1" type="ORF">BAE44_0003654</name>
</gene>
<dbReference type="EMBL" id="LWDX02012517">
    <property type="protein sequence ID" value="OEL35327.1"/>
    <property type="molecule type" value="Genomic_DNA"/>
</dbReference>
<evidence type="ECO:0000313" key="2">
    <source>
        <dbReference type="Proteomes" id="UP000095767"/>
    </source>
</evidence>
<comment type="caution">
    <text evidence="1">The sequence shown here is derived from an EMBL/GenBank/DDBJ whole genome shotgun (WGS) entry which is preliminary data.</text>
</comment>
<organism evidence="1 2">
    <name type="scientific">Dichanthelium oligosanthes</name>
    <dbReference type="NCBI Taxonomy" id="888268"/>
    <lineage>
        <taxon>Eukaryota</taxon>
        <taxon>Viridiplantae</taxon>
        <taxon>Streptophyta</taxon>
        <taxon>Embryophyta</taxon>
        <taxon>Tracheophyta</taxon>
        <taxon>Spermatophyta</taxon>
        <taxon>Magnoliopsida</taxon>
        <taxon>Liliopsida</taxon>
        <taxon>Poales</taxon>
        <taxon>Poaceae</taxon>
        <taxon>PACMAD clade</taxon>
        <taxon>Panicoideae</taxon>
        <taxon>Panicodae</taxon>
        <taxon>Paniceae</taxon>
        <taxon>Dichantheliinae</taxon>
        <taxon>Dichanthelium</taxon>
    </lineage>
</organism>
<evidence type="ECO:0000313" key="1">
    <source>
        <dbReference type="EMBL" id="OEL35327.1"/>
    </source>
</evidence>
<keyword evidence="2" id="KW-1185">Reference proteome</keyword>
<dbReference type="OrthoDB" id="610502at2759"/>
<reference evidence="1 2" key="1">
    <citation type="submission" date="2016-09" db="EMBL/GenBank/DDBJ databases">
        <title>The draft genome of Dichanthelium oligosanthes: A C3 panicoid grass species.</title>
        <authorList>
            <person name="Studer A.J."/>
            <person name="Schnable J.C."/>
            <person name="Brutnell T.P."/>
        </authorList>
    </citation>
    <scope>NUCLEOTIDE SEQUENCE [LARGE SCALE GENOMIC DNA]</scope>
    <source>
        <strain evidence="2">cv. Kellogg 1175</strain>
        <tissue evidence="1">Leaf</tissue>
    </source>
</reference>
<feature type="non-terminal residue" evidence="1">
    <location>
        <position position="50"/>
    </location>
</feature>
<name>A0A1E5WD56_9POAL</name>
<sequence>LKPIPIMGQPCCNAVNKAPKKGTGTDMQCIVHLLTDEEKKQHDVSKILNL</sequence>
<feature type="non-terminal residue" evidence="1">
    <location>
        <position position="1"/>
    </location>
</feature>
<protein>
    <submittedName>
        <fullName evidence="1">Uncharacterized protein</fullName>
    </submittedName>
</protein>
<dbReference type="AlphaFoldDB" id="A0A1E5WD56"/>